<proteinExistence type="predicted"/>
<gene>
    <name evidence="3" type="ORF">BS50DRAFT_635968</name>
</gene>
<accession>A0A2T2NIB1</accession>
<evidence type="ECO:0000313" key="3">
    <source>
        <dbReference type="EMBL" id="PSN65164.1"/>
    </source>
</evidence>
<dbReference type="EMBL" id="KZ678137">
    <property type="protein sequence ID" value="PSN65164.1"/>
    <property type="molecule type" value="Genomic_DNA"/>
</dbReference>
<sequence length="165" mass="19148">MQVPTTDTTVATRQTRPTSPPKSNLENLPAELLLRIMDHVEMFRSFKALSEASSRLNDVSNEILYDTYDFWREPYLFLRKIMANPKLGENVRTVRIGDYLEGSQFQNGFRKHVDDMSIFRNGFQKLGFPGWEEWLDVCRDYAPCNGHEPMLYTAILMYTPGITTL</sequence>
<dbReference type="OrthoDB" id="2520703at2759"/>
<dbReference type="STRING" id="1448308.A0A2T2NIB1"/>
<evidence type="ECO:0000259" key="2">
    <source>
        <dbReference type="PROSITE" id="PS50181"/>
    </source>
</evidence>
<evidence type="ECO:0000256" key="1">
    <source>
        <dbReference type="SAM" id="MobiDB-lite"/>
    </source>
</evidence>
<dbReference type="Proteomes" id="UP000240883">
    <property type="component" value="Unassembled WGS sequence"/>
</dbReference>
<dbReference type="InterPro" id="IPR001810">
    <property type="entry name" value="F-box_dom"/>
</dbReference>
<evidence type="ECO:0000313" key="4">
    <source>
        <dbReference type="Proteomes" id="UP000240883"/>
    </source>
</evidence>
<organism evidence="3 4">
    <name type="scientific">Corynespora cassiicola Philippines</name>
    <dbReference type="NCBI Taxonomy" id="1448308"/>
    <lineage>
        <taxon>Eukaryota</taxon>
        <taxon>Fungi</taxon>
        <taxon>Dikarya</taxon>
        <taxon>Ascomycota</taxon>
        <taxon>Pezizomycotina</taxon>
        <taxon>Dothideomycetes</taxon>
        <taxon>Pleosporomycetidae</taxon>
        <taxon>Pleosporales</taxon>
        <taxon>Corynesporascaceae</taxon>
        <taxon>Corynespora</taxon>
    </lineage>
</organism>
<reference evidence="3 4" key="1">
    <citation type="journal article" date="2018" name="Front. Microbiol.">
        <title>Genome-Wide Analysis of Corynespora cassiicola Leaf Fall Disease Putative Effectors.</title>
        <authorList>
            <person name="Lopez D."/>
            <person name="Ribeiro S."/>
            <person name="Label P."/>
            <person name="Fumanal B."/>
            <person name="Venisse J.S."/>
            <person name="Kohler A."/>
            <person name="de Oliveira R.R."/>
            <person name="Labutti K."/>
            <person name="Lipzen A."/>
            <person name="Lail K."/>
            <person name="Bauer D."/>
            <person name="Ohm R.A."/>
            <person name="Barry K.W."/>
            <person name="Spatafora J."/>
            <person name="Grigoriev I.V."/>
            <person name="Martin F.M."/>
            <person name="Pujade-Renaud V."/>
        </authorList>
    </citation>
    <scope>NUCLEOTIDE SEQUENCE [LARGE SCALE GENOMIC DNA]</scope>
    <source>
        <strain evidence="3 4">Philippines</strain>
    </source>
</reference>
<feature type="compositionally biased region" description="Low complexity" evidence="1">
    <location>
        <begin position="1"/>
        <end position="17"/>
    </location>
</feature>
<dbReference type="AlphaFoldDB" id="A0A2T2NIB1"/>
<feature type="region of interest" description="Disordered" evidence="1">
    <location>
        <begin position="1"/>
        <end position="25"/>
    </location>
</feature>
<name>A0A2T2NIB1_CORCC</name>
<protein>
    <recommendedName>
        <fullName evidence="2">F-box domain-containing protein</fullName>
    </recommendedName>
</protein>
<dbReference type="PROSITE" id="PS50181">
    <property type="entry name" value="FBOX"/>
    <property type="match status" value="1"/>
</dbReference>
<keyword evidence="4" id="KW-1185">Reference proteome</keyword>
<feature type="domain" description="F-box" evidence="2">
    <location>
        <begin position="22"/>
        <end position="74"/>
    </location>
</feature>